<keyword evidence="1" id="KW-0560">Oxidoreductase</keyword>
<dbReference type="CDD" id="cd05288">
    <property type="entry name" value="PGDH"/>
    <property type="match status" value="1"/>
</dbReference>
<dbReference type="InterPro" id="IPR041694">
    <property type="entry name" value="ADH_N_2"/>
</dbReference>
<name>A0A381NDS8_9ZZZZ</name>
<proteinExistence type="predicted"/>
<dbReference type="SUPFAM" id="SSF51735">
    <property type="entry name" value="NAD(P)-binding Rossmann-fold domains"/>
    <property type="match status" value="1"/>
</dbReference>
<dbReference type="FunFam" id="3.40.50.720:FF:000121">
    <property type="entry name" value="Prostaglandin reductase 2"/>
    <property type="match status" value="1"/>
</dbReference>
<dbReference type="InterPro" id="IPR045010">
    <property type="entry name" value="MDR_fam"/>
</dbReference>
<evidence type="ECO:0000256" key="1">
    <source>
        <dbReference type="ARBA" id="ARBA00023002"/>
    </source>
</evidence>
<protein>
    <recommendedName>
        <fullName evidence="2">Enoyl reductase (ER) domain-containing protein</fullName>
    </recommendedName>
</protein>
<dbReference type="InterPro" id="IPR011032">
    <property type="entry name" value="GroES-like_sf"/>
</dbReference>
<dbReference type="Pfam" id="PF16884">
    <property type="entry name" value="ADH_N_2"/>
    <property type="match status" value="1"/>
</dbReference>
<dbReference type="GO" id="GO:0016628">
    <property type="term" value="F:oxidoreductase activity, acting on the CH-CH group of donors, NAD or NADP as acceptor"/>
    <property type="evidence" value="ECO:0007669"/>
    <property type="project" value="InterPro"/>
</dbReference>
<dbReference type="InterPro" id="IPR013149">
    <property type="entry name" value="ADH-like_C"/>
</dbReference>
<dbReference type="SMART" id="SM00829">
    <property type="entry name" value="PKS_ER"/>
    <property type="match status" value="1"/>
</dbReference>
<dbReference type="SUPFAM" id="SSF50129">
    <property type="entry name" value="GroES-like"/>
    <property type="match status" value="2"/>
</dbReference>
<evidence type="ECO:0000313" key="3">
    <source>
        <dbReference type="EMBL" id="SUZ52750.1"/>
    </source>
</evidence>
<dbReference type="PANTHER" id="PTHR43205">
    <property type="entry name" value="PROSTAGLANDIN REDUCTASE"/>
    <property type="match status" value="1"/>
</dbReference>
<evidence type="ECO:0000259" key="2">
    <source>
        <dbReference type="SMART" id="SM00829"/>
    </source>
</evidence>
<dbReference type="InterPro" id="IPR020843">
    <property type="entry name" value="ER"/>
</dbReference>
<dbReference type="EMBL" id="UINC01000292">
    <property type="protein sequence ID" value="SUZ52750.1"/>
    <property type="molecule type" value="Genomic_DNA"/>
</dbReference>
<dbReference type="Pfam" id="PF00107">
    <property type="entry name" value="ADH_zinc_N"/>
    <property type="match status" value="1"/>
</dbReference>
<dbReference type="Gene3D" id="3.40.50.720">
    <property type="entry name" value="NAD(P)-binding Rossmann-like Domain"/>
    <property type="match status" value="1"/>
</dbReference>
<dbReference type="Gene3D" id="3.90.180.10">
    <property type="entry name" value="Medium-chain alcohol dehydrogenases, catalytic domain"/>
    <property type="match status" value="1"/>
</dbReference>
<dbReference type="AlphaFoldDB" id="A0A381NDS8"/>
<gene>
    <name evidence="3" type="ORF">METZ01_LOCUS5604</name>
</gene>
<dbReference type="InterPro" id="IPR036291">
    <property type="entry name" value="NAD(P)-bd_dom_sf"/>
</dbReference>
<dbReference type="PANTHER" id="PTHR43205:SF7">
    <property type="entry name" value="PROSTAGLANDIN REDUCTASE 1"/>
    <property type="match status" value="1"/>
</dbReference>
<sequence length="330" mass="35510">MVTTSREIHLIEPPEGLPEPAQFHIVETTIDDPAAGEFLIRNQYMSVDPAMRPRLSNGQQPLHQPMGAGTIGVVTASRHSAFAEGDVVQHGFGFREHVLSDGRGVNHLDAAGLPPTLYMHVLGPTGFTAWGGMLITGELKDGENVFVSAAAGAVGSVAAQIARIKGCYVIGSAGSAEKCEWLESDLGIDVAINYKEGVLRKNLKAAATQGIDVYFENVGGEHLDAALPRMNVGGRIPVCGMISAYNNFGARSTGVTTLSNMVYQRITMRGFVVTDFEEKRENFLDDMRGWVANGQMKYRETVFEGIDQAVQALIGLFTGENIGKALVKLD</sequence>
<accession>A0A381NDS8</accession>
<feature type="domain" description="Enoyl reductase (ER)" evidence="2">
    <location>
        <begin position="16"/>
        <end position="327"/>
    </location>
</feature>
<organism evidence="3">
    <name type="scientific">marine metagenome</name>
    <dbReference type="NCBI Taxonomy" id="408172"/>
    <lineage>
        <taxon>unclassified sequences</taxon>
        <taxon>metagenomes</taxon>
        <taxon>ecological metagenomes</taxon>
    </lineage>
</organism>
<reference evidence="3" key="1">
    <citation type="submission" date="2018-05" db="EMBL/GenBank/DDBJ databases">
        <authorList>
            <person name="Lanie J.A."/>
            <person name="Ng W.-L."/>
            <person name="Kazmierczak K.M."/>
            <person name="Andrzejewski T.M."/>
            <person name="Davidsen T.M."/>
            <person name="Wayne K.J."/>
            <person name="Tettelin H."/>
            <person name="Glass J.I."/>
            <person name="Rusch D."/>
            <person name="Podicherti R."/>
            <person name="Tsui H.-C.T."/>
            <person name="Winkler M.E."/>
        </authorList>
    </citation>
    <scope>NUCLEOTIDE SEQUENCE</scope>
</reference>